<dbReference type="AlphaFoldDB" id="A0A0K2G8F4"/>
<accession>A0A0K2G8F4</accession>
<proteinExistence type="predicted"/>
<dbReference type="KEGG" id="nmv:NITMOv2_0698"/>
<evidence type="ECO:0000313" key="1">
    <source>
        <dbReference type="EMBL" id="ALA57134.1"/>
    </source>
</evidence>
<protein>
    <submittedName>
        <fullName evidence="1">Uncharacterized protein</fullName>
    </submittedName>
</protein>
<dbReference type="EMBL" id="CP011801">
    <property type="protein sequence ID" value="ALA57134.1"/>
    <property type="molecule type" value="Genomic_DNA"/>
</dbReference>
<name>A0A0K2G8F4_NITMO</name>
<sequence>MDDLDARLLRIRDRSSYFVQRLLLLESIQYFLAPAFDPEHHRSAMGLGHGWKQMLRDRIDTPFDPPLDRETLLPDPAANGLDTLRLQQEVIVYEIDGPIAKLLEMLQLGHHMGRAAGPPFAFVEDRNVAKHAGPGTAARRLHRREAFHREHRGHVQRHGLHEIQLEIFPVGEGPLIELALHGTTRILHDRPVFHPSQAGNVLRILKPIQQVEQQLFAVPATDEIDLGTLQLDQRGVEARKDPAERKLDRPVLGADLTGQDLGVGIARRAEKAEPDQVRLLAIDTLDNDVVRRLWIRLIEHDTLVSRLFHDGGQGHDADGRKTHDADIAVFGAGLGGKRVELGVTDVDEKNSQSCSLPDLDCH</sequence>
<keyword evidence="2" id="KW-1185">Reference proteome</keyword>
<dbReference type="Proteomes" id="UP000069205">
    <property type="component" value="Chromosome"/>
</dbReference>
<gene>
    <name evidence="1" type="ORF">NITMOv2_0698</name>
</gene>
<organism evidence="1 2">
    <name type="scientific">Nitrospira moscoviensis</name>
    <dbReference type="NCBI Taxonomy" id="42253"/>
    <lineage>
        <taxon>Bacteria</taxon>
        <taxon>Pseudomonadati</taxon>
        <taxon>Nitrospirota</taxon>
        <taxon>Nitrospiria</taxon>
        <taxon>Nitrospirales</taxon>
        <taxon>Nitrospiraceae</taxon>
        <taxon>Nitrospira</taxon>
    </lineage>
</organism>
<evidence type="ECO:0000313" key="2">
    <source>
        <dbReference type="Proteomes" id="UP000069205"/>
    </source>
</evidence>
<reference evidence="1 2" key="1">
    <citation type="journal article" date="2015" name="Proc. Natl. Acad. Sci. U.S.A.">
        <title>Expanded metabolic versatility of ubiquitous nitrite-oxidizing bacteria from the genus Nitrospira.</title>
        <authorList>
            <person name="Koch H."/>
            <person name="Lucker S."/>
            <person name="Albertsen M."/>
            <person name="Kitzinger K."/>
            <person name="Herbold C."/>
            <person name="Spieck E."/>
            <person name="Nielsen P.H."/>
            <person name="Wagner M."/>
            <person name="Daims H."/>
        </authorList>
    </citation>
    <scope>NUCLEOTIDE SEQUENCE [LARGE SCALE GENOMIC DNA]</scope>
    <source>
        <strain evidence="1 2">NSP M-1</strain>
    </source>
</reference>